<dbReference type="SUPFAM" id="SSF81606">
    <property type="entry name" value="PP2C-like"/>
    <property type="match status" value="1"/>
</dbReference>
<evidence type="ECO:0000313" key="3">
    <source>
        <dbReference type="Proteomes" id="UP001299970"/>
    </source>
</evidence>
<dbReference type="Pfam" id="PF13672">
    <property type="entry name" value="PP2C_2"/>
    <property type="match status" value="1"/>
</dbReference>
<organism evidence="2 3">
    <name type="scientific">Pseudonocardia alaniniphila</name>
    <dbReference type="NCBI Taxonomy" id="75291"/>
    <lineage>
        <taxon>Bacteria</taxon>
        <taxon>Bacillati</taxon>
        <taxon>Actinomycetota</taxon>
        <taxon>Actinomycetes</taxon>
        <taxon>Pseudonocardiales</taxon>
        <taxon>Pseudonocardiaceae</taxon>
        <taxon>Pseudonocardia</taxon>
    </lineage>
</organism>
<dbReference type="Pfam" id="PF12773">
    <property type="entry name" value="DZR"/>
    <property type="match status" value="1"/>
</dbReference>
<dbReference type="PROSITE" id="PS51746">
    <property type="entry name" value="PPM_2"/>
    <property type="match status" value="1"/>
</dbReference>
<proteinExistence type="predicted"/>
<evidence type="ECO:0000313" key="2">
    <source>
        <dbReference type="EMBL" id="MCH6166437.1"/>
    </source>
</evidence>
<dbReference type="Proteomes" id="UP001299970">
    <property type="component" value="Unassembled WGS sequence"/>
</dbReference>
<dbReference type="CDD" id="cd00143">
    <property type="entry name" value="PP2Cc"/>
    <property type="match status" value="1"/>
</dbReference>
<keyword evidence="3" id="KW-1185">Reference proteome</keyword>
<evidence type="ECO:0000259" key="1">
    <source>
        <dbReference type="PROSITE" id="PS51746"/>
    </source>
</evidence>
<dbReference type="InterPro" id="IPR036457">
    <property type="entry name" value="PPM-type-like_dom_sf"/>
</dbReference>
<dbReference type="PANTHER" id="PTHR47992">
    <property type="entry name" value="PROTEIN PHOSPHATASE"/>
    <property type="match status" value="1"/>
</dbReference>
<reference evidence="2 3" key="1">
    <citation type="submission" date="2022-03" db="EMBL/GenBank/DDBJ databases">
        <title>Pseudonocardia alaer sp. nov., a novel actinomycete isolated from reed forest soil.</title>
        <authorList>
            <person name="Wang L."/>
        </authorList>
    </citation>
    <scope>NUCLEOTIDE SEQUENCE [LARGE SCALE GENOMIC DNA]</scope>
    <source>
        <strain evidence="2 3">Y-16303</strain>
    </source>
</reference>
<feature type="domain" description="PPM-type phosphatase" evidence="1">
    <location>
        <begin position="76"/>
        <end position="352"/>
    </location>
</feature>
<dbReference type="InterPro" id="IPR025874">
    <property type="entry name" value="DZR"/>
</dbReference>
<protein>
    <submittedName>
        <fullName evidence="2">Protein phosphatase 2C domain-containing protein</fullName>
    </submittedName>
</protein>
<dbReference type="Gene3D" id="3.60.40.10">
    <property type="entry name" value="PPM-type phosphatase domain"/>
    <property type="match status" value="1"/>
</dbReference>
<dbReference type="InterPro" id="IPR001932">
    <property type="entry name" value="PPM-type_phosphatase-like_dom"/>
</dbReference>
<dbReference type="SMART" id="SM00332">
    <property type="entry name" value="PP2Cc"/>
    <property type="match status" value="1"/>
</dbReference>
<dbReference type="InterPro" id="IPR015655">
    <property type="entry name" value="PP2C"/>
</dbReference>
<sequence>MGVNACPRCAADVGVDDRFCERCGLDLTLRRAGTADARPPGRCAACGAAPEEPDYCGACGRRVPGATDHVAADLGRLAGVSDRGYVHARNEDAMAFGLRRDTGVVAAVVCDGVSSTRRPQDASRAAAEAALSVLLSAEPAPVPVPVGAGPEEPRTGRTVRVRPAAARTYQPLESAPGAAEEERLLRRAVGAAAEAVAGLAAEREPDAPSCTLVAALVGPSGRVTVAWVGDSRIYHLDGPDSRLLTADHSWAHDQVAAGVLDPAAAMADPRAHAITRWLGADGVPHPDVTTVDAEGGLLLLCTDGLWNYLPDPGDLARVAAAADTPHGIAALLTRYALDSGGRDNITVVAIPLPERSPA</sequence>
<dbReference type="RefSeq" id="WP_241036467.1">
    <property type="nucleotide sequence ID" value="NZ_BAAAJF010000002.1"/>
</dbReference>
<dbReference type="SMART" id="SM00331">
    <property type="entry name" value="PP2C_SIG"/>
    <property type="match status" value="1"/>
</dbReference>
<dbReference type="EMBL" id="JAKXMK010000009">
    <property type="protein sequence ID" value="MCH6166437.1"/>
    <property type="molecule type" value="Genomic_DNA"/>
</dbReference>
<comment type="caution">
    <text evidence="2">The sequence shown here is derived from an EMBL/GenBank/DDBJ whole genome shotgun (WGS) entry which is preliminary data.</text>
</comment>
<accession>A0ABS9TD24</accession>
<gene>
    <name evidence="2" type="ORF">MMF94_12160</name>
</gene>
<name>A0ABS9TD24_9PSEU</name>